<proteinExistence type="predicted"/>
<protein>
    <submittedName>
        <fullName evidence="2">Serine/threonine protein phosphatase</fullName>
    </submittedName>
</protein>
<evidence type="ECO:0000313" key="2">
    <source>
        <dbReference type="EMBL" id="OPA78781.1"/>
    </source>
</evidence>
<dbReference type="PROSITE" id="PS51746">
    <property type="entry name" value="PPM_2"/>
    <property type="match status" value="1"/>
</dbReference>
<organism evidence="2 3">
    <name type="scientific">Paenibacillus selenitireducens</name>
    <dbReference type="NCBI Taxonomy" id="1324314"/>
    <lineage>
        <taxon>Bacteria</taxon>
        <taxon>Bacillati</taxon>
        <taxon>Bacillota</taxon>
        <taxon>Bacilli</taxon>
        <taxon>Bacillales</taxon>
        <taxon>Paenibacillaceae</taxon>
        <taxon>Paenibacillus</taxon>
    </lineage>
</organism>
<reference evidence="2 3" key="1">
    <citation type="submission" date="2017-01" db="EMBL/GenBank/DDBJ databases">
        <title>Genome analysis of Paenibacillus selenitrireducens ES3-24.</title>
        <authorList>
            <person name="Xu D."/>
            <person name="Yao R."/>
            <person name="Zheng S."/>
        </authorList>
    </citation>
    <scope>NUCLEOTIDE SEQUENCE [LARGE SCALE GENOMIC DNA]</scope>
    <source>
        <strain evidence="2 3">ES3-24</strain>
    </source>
</reference>
<dbReference type="STRING" id="1324314.BVG16_12025"/>
<dbReference type="OrthoDB" id="9801841at2"/>
<dbReference type="RefSeq" id="WP_078499108.1">
    <property type="nucleotide sequence ID" value="NZ_MSZX01000004.1"/>
</dbReference>
<dbReference type="InterPro" id="IPR001932">
    <property type="entry name" value="PPM-type_phosphatase-like_dom"/>
</dbReference>
<dbReference type="EMBL" id="MSZX01000004">
    <property type="protein sequence ID" value="OPA78781.1"/>
    <property type="molecule type" value="Genomic_DNA"/>
</dbReference>
<keyword evidence="3" id="KW-1185">Reference proteome</keyword>
<evidence type="ECO:0000259" key="1">
    <source>
        <dbReference type="PROSITE" id="PS51746"/>
    </source>
</evidence>
<accession>A0A1T2XFW7</accession>
<comment type="caution">
    <text evidence="2">The sequence shown here is derived from an EMBL/GenBank/DDBJ whole genome shotgun (WGS) entry which is preliminary data.</text>
</comment>
<dbReference type="GO" id="GO:0004722">
    <property type="term" value="F:protein serine/threonine phosphatase activity"/>
    <property type="evidence" value="ECO:0007669"/>
    <property type="project" value="InterPro"/>
</dbReference>
<gene>
    <name evidence="2" type="ORF">BVG16_12025</name>
</gene>
<dbReference type="CDD" id="cd00143">
    <property type="entry name" value="PP2Cc"/>
    <property type="match status" value="1"/>
</dbReference>
<evidence type="ECO:0000313" key="3">
    <source>
        <dbReference type="Proteomes" id="UP000190188"/>
    </source>
</evidence>
<dbReference type="NCBIfam" id="NF033484">
    <property type="entry name" value="Stp1_PP2C_phos"/>
    <property type="match status" value="1"/>
</dbReference>
<dbReference type="SMART" id="SM00332">
    <property type="entry name" value="PP2Cc"/>
    <property type="match status" value="1"/>
</dbReference>
<dbReference type="SUPFAM" id="SSF81606">
    <property type="entry name" value="PP2C-like"/>
    <property type="match status" value="1"/>
</dbReference>
<dbReference type="SMART" id="SM00331">
    <property type="entry name" value="PP2C_SIG"/>
    <property type="match status" value="1"/>
</dbReference>
<dbReference type="Proteomes" id="UP000190188">
    <property type="component" value="Unassembled WGS sequence"/>
</dbReference>
<dbReference type="AlphaFoldDB" id="A0A1T2XFW7"/>
<dbReference type="Gene3D" id="3.60.40.10">
    <property type="entry name" value="PPM-type phosphatase domain"/>
    <property type="match status" value="1"/>
</dbReference>
<name>A0A1T2XFW7_9BACL</name>
<dbReference type="PANTHER" id="PTHR47992">
    <property type="entry name" value="PROTEIN PHOSPHATASE"/>
    <property type="match status" value="1"/>
</dbReference>
<feature type="domain" description="PPM-type phosphatase" evidence="1">
    <location>
        <begin position="1"/>
        <end position="243"/>
    </location>
</feature>
<dbReference type="InterPro" id="IPR036457">
    <property type="entry name" value="PPM-type-like_dom_sf"/>
</dbReference>
<dbReference type="Pfam" id="PF13672">
    <property type="entry name" value="PP2C_2"/>
    <property type="match status" value="1"/>
</dbReference>
<sequence length="257" mass="27864">MNMVQRSDVGRVRTINEDLSWVQTLDNGHTLAIVADGMGGHQAGDTASRLAVATVTEQLQSLEADLTTEQLSEALTNAILRANRVIYELASQDMKYHNMGTTIVAVLLDGAAGVIGHIGDSRIYKVNNHSIEQLTEDHSLVNELLKSGQITDEEAEHHPRKNVLTRALGTDPDVSVEISTISFEPGEMLVLCSDGLSNRVSEEQMTATVFSSDYSLEDKADLLLQMALQAGGEDNITVVLLEQTEESAERTTGGETE</sequence>
<dbReference type="InterPro" id="IPR015655">
    <property type="entry name" value="PP2C"/>
</dbReference>